<dbReference type="EMBL" id="JAZDUF010000003">
    <property type="protein sequence ID" value="MEE3851101.1"/>
    <property type="molecule type" value="Genomic_DNA"/>
</dbReference>
<dbReference type="RefSeq" id="WP_330432785.1">
    <property type="nucleotide sequence ID" value="NZ_JAZDUF010000003.1"/>
</dbReference>
<evidence type="ECO:0000313" key="6">
    <source>
        <dbReference type="Proteomes" id="UP001347146"/>
    </source>
</evidence>
<proteinExistence type="predicted"/>
<gene>
    <name evidence="5" type="ORF">VZC37_12205</name>
</gene>
<dbReference type="Pfam" id="PF12833">
    <property type="entry name" value="HTH_18"/>
    <property type="match status" value="1"/>
</dbReference>
<dbReference type="PANTHER" id="PTHR46796">
    <property type="entry name" value="HTH-TYPE TRANSCRIPTIONAL ACTIVATOR RHAS-RELATED"/>
    <property type="match status" value="1"/>
</dbReference>
<dbReference type="InterPro" id="IPR018060">
    <property type="entry name" value="HTH_AraC"/>
</dbReference>
<feature type="domain" description="HTH araC/xylS-type" evidence="4">
    <location>
        <begin position="229"/>
        <end position="328"/>
    </location>
</feature>
<sequence length="343" mass="38043">MTVPQSGLDPAIIDRWWRVNGAGERLGTNRSRQVRTRGRHGIETYAEFVDLDAGEPDDFEQLALWRPMSNLIAFSILQTAVRTRRTAHHIREYPSNFLIVAVQTMGSTTGTANNRDFVSRPGQLTVTDSRIPYDLTTHGVTDATGIWVPSELVGGDIAGGATVAPVPPDTLLTRSCAGLIVRIARDTAFGGADVDLDTELAVIDVVRAMLEQDSPQDNDLRENPLFLREAVDDLIERNFRDPTFGPEVVAQRLHISRRNLYRGLEGHDLSLTEMIADRRLEFARALLAQGDRVRLEGIAESAGFSSAATLRNRFRAKFGMTPDEYRRQMADVPPHQLCGDGPR</sequence>
<evidence type="ECO:0000256" key="1">
    <source>
        <dbReference type="ARBA" id="ARBA00023015"/>
    </source>
</evidence>
<organism evidence="5 6">
    <name type="scientific">Gordonia sesuvii</name>
    <dbReference type="NCBI Taxonomy" id="3116777"/>
    <lineage>
        <taxon>Bacteria</taxon>
        <taxon>Bacillati</taxon>
        <taxon>Actinomycetota</taxon>
        <taxon>Actinomycetes</taxon>
        <taxon>Mycobacteriales</taxon>
        <taxon>Gordoniaceae</taxon>
        <taxon>Gordonia</taxon>
    </lineage>
</organism>
<comment type="caution">
    <text evidence="5">The sequence shown here is derived from an EMBL/GenBank/DDBJ whole genome shotgun (WGS) entry which is preliminary data.</text>
</comment>
<accession>A0ABU7MEM6</accession>
<keyword evidence="2" id="KW-0238">DNA-binding</keyword>
<evidence type="ECO:0000259" key="4">
    <source>
        <dbReference type="PROSITE" id="PS01124"/>
    </source>
</evidence>
<dbReference type="PROSITE" id="PS01124">
    <property type="entry name" value="HTH_ARAC_FAMILY_2"/>
    <property type="match status" value="1"/>
</dbReference>
<dbReference type="InterPro" id="IPR050204">
    <property type="entry name" value="AraC_XylS_family_regulators"/>
</dbReference>
<evidence type="ECO:0000256" key="2">
    <source>
        <dbReference type="ARBA" id="ARBA00023125"/>
    </source>
</evidence>
<evidence type="ECO:0000256" key="3">
    <source>
        <dbReference type="ARBA" id="ARBA00023163"/>
    </source>
</evidence>
<dbReference type="Gene3D" id="1.10.10.60">
    <property type="entry name" value="Homeodomain-like"/>
    <property type="match status" value="1"/>
</dbReference>
<name>A0ABU7MEM6_9ACTN</name>
<dbReference type="InterPro" id="IPR009057">
    <property type="entry name" value="Homeodomain-like_sf"/>
</dbReference>
<dbReference type="InterPro" id="IPR018062">
    <property type="entry name" value="HTH_AraC-typ_CS"/>
</dbReference>
<keyword evidence="3" id="KW-0804">Transcription</keyword>
<evidence type="ECO:0000313" key="5">
    <source>
        <dbReference type="EMBL" id="MEE3851101.1"/>
    </source>
</evidence>
<dbReference type="SUPFAM" id="SSF46689">
    <property type="entry name" value="Homeodomain-like"/>
    <property type="match status" value="1"/>
</dbReference>
<dbReference type="Proteomes" id="UP001347146">
    <property type="component" value="Unassembled WGS sequence"/>
</dbReference>
<protein>
    <submittedName>
        <fullName evidence="5">Helix-turn-helix domain-containing protein</fullName>
    </submittedName>
</protein>
<dbReference type="PANTHER" id="PTHR46796:SF6">
    <property type="entry name" value="ARAC SUBFAMILY"/>
    <property type="match status" value="1"/>
</dbReference>
<keyword evidence="6" id="KW-1185">Reference proteome</keyword>
<dbReference type="InterPro" id="IPR035418">
    <property type="entry name" value="AraC-bd_2"/>
</dbReference>
<reference evidence="5 6" key="1">
    <citation type="submission" date="2024-01" db="EMBL/GenBank/DDBJ databases">
        <title>Draft genome sequence of Gordonia sp. LSe1-13.</title>
        <authorList>
            <person name="Suphannarot A."/>
            <person name="Mingma R."/>
        </authorList>
    </citation>
    <scope>NUCLEOTIDE SEQUENCE [LARGE SCALE GENOMIC DNA]</scope>
    <source>
        <strain evidence="5 6">LSe1-13</strain>
    </source>
</reference>
<dbReference type="Pfam" id="PF14525">
    <property type="entry name" value="AraC_binding_2"/>
    <property type="match status" value="1"/>
</dbReference>
<dbReference type="SMART" id="SM00342">
    <property type="entry name" value="HTH_ARAC"/>
    <property type="match status" value="1"/>
</dbReference>
<keyword evidence="1" id="KW-0805">Transcription regulation</keyword>
<dbReference type="PROSITE" id="PS00041">
    <property type="entry name" value="HTH_ARAC_FAMILY_1"/>
    <property type="match status" value="1"/>
</dbReference>